<dbReference type="InterPro" id="IPR055180">
    <property type="entry name" value="HsdR_RecA-like_helicase_dom_2"/>
</dbReference>
<dbReference type="InterPro" id="IPR051268">
    <property type="entry name" value="Type-I_R_enzyme_R_subunit"/>
</dbReference>
<dbReference type="Pfam" id="PF04313">
    <property type="entry name" value="HSDR_N"/>
    <property type="match status" value="1"/>
</dbReference>
<dbReference type="Gene3D" id="3.40.50.300">
    <property type="entry name" value="P-loop containing nucleotide triphosphate hydrolases"/>
    <property type="match status" value="2"/>
</dbReference>
<dbReference type="PROSITE" id="PS51192">
    <property type="entry name" value="HELICASE_ATP_BIND_1"/>
    <property type="match status" value="1"/>
</dbReference>
<evidence type="ECO:0000259" key="12">
    <source>
        <dbReference type="PROSITE" id="PS51192"/>
    </source>
</evidence>
<dbReference type="InterPro" id="IPR004473">
    <property type="entry name" value="Restrct_endonuc_typeI_HsdR"/>
</dbReference>
<dbReference type="GO" id="GO:0004519">
    <property type="term" value="F:endonuclease activity"/>
    <property type="evidence" value="ECO:0007669"/>
    <property type="project" value="UniProtKB-KW"/>
</dbReference>
<comment type="subunit">
    <text evidence="10">The type I restriction/modification system is composed of three polypeptides R, M and S.</text>
</comment>
<dbReference type="Pfam" id="PF22679">
    <property type="entry name" value="T1R_D3-like"/>
    <property type="match status" value="1"/>
</dbReference>
<gene>
    <name evidence="13" type="ORF">J9253_16555</name>
</gene>
<feature type="domain" description="Helicase ATP-binding" evidence="12">
    <location>
        <begin position="283"/>
        <end position="448"/>
    </location>
</feature>
<sequence length="1081" mass="123637">MAHTEDSLVQTTTADYLHKDLLWDESVYAMHEVLGKEGTLGRESETEMVLTRYLGEKLMAFNPGLPMEAYQDAIRTLTATSSSAITLATNREKDTLHKNGVEVTYRNAKGERLKKRLRLFDFENPENNHFLVVREFWVKGDIYRRRADVVGFVNGIPLVFMELKNLHRDIKAAYEENLADYKDTIPHLFHHNAFIILGNGVEAKIGSLSSQFEHFNDWKRLSEGDAGVVEMETLLKGTCSKTALLDLFENFILFDDSTGKLIKIIARNHQFLGVNRAIARVSEHQKRAGKLGVFWHTQGSGKSYSIVFFARKVHRRLGGNYTFLVLTDRDDLDTQLYKTFAGCGVVDHDKDPCRASSGEHLQQLLREQKAYVFSLVQKFNQKIEPDAPYTQRDDIIVITDEAHRTQYGLLSLNMRNALPNASFIGFTGTPLFADDEITQEVFGEYVSTYDFQRAVEDKSTVPLYYDARGEKLVFKDESGTQHCVADPKGLNEKIAAKLAELEIDDIDVQQRLERELKRDYHLITSSSRLGQIADDFVQHYSQGWETGKAMLVCIDKITCVRMHRLIQDAWEQHTRKLAKQVSYASDEQDLVWRTRQLAWMQETQIAVVVSEEQGEVAKFAAWNLDITPHRRLIKEGFTQADGKQLDMESAFKRAEHPFRVAIVCAMWLTGFDVPSLATLYLDKPLKAHTLMQAIARANRVAEGKTNGLIVDYCGILKNLRKALATFAGRKVDGDGDETDPARPKEELLKTLAEAIGMARDFLQQRGFALASIDEAQGFAKNKAIRDAKEAVNENDHTRKQFEIMARAVLNTFKACITIPGVNAYREARDAVNIIYKSLQADTQRADISAILRELHHLVDQAIDTSGVRDQPRPDTPETASIYDISQIDFDLLRREFAASKQPRTTVQSLKSAIEQQLQRLLMQNPLRTNFQDHYEQLVKTYNQEKDRATIEQTFEALVKLVNALSEEEKRAQREHMDEETLALFDLLEKPDLKSKERERIKQVAAELLETLKAERLRIANWRDKEATRDAVRQQIYDFLYDENTGLPVNDYSVDEIPVLRERVFQHVYRTYPTLPSPYFQA</sequence>
<feature type="coiled-coil region" evidence="11">
    <location>
        <begin position="954"/>
        <end position="1024"/>
    </location>
</feature>
<accession>A0ABX7WP40</accession>
<comment type="catalytic activity">
    <reaction evidence="1 10">
        <text>Endonucleolytic cleavage of DNA to give random double-stranded fragments with terminal 5'-phosphates, ATP is simultaneously hydrolyzed.</text>
        <dbReference type="EC" id="3.1.21.3"/>
    </reaction>
</comment>
<evidence type="ECO:0000256" key="9">
    <source>
        <dbReference type="ARBA" id="ARBA00023125"/>
    </source>
</evidence>
<keyword evidence="5 10" id="KW-0680">Restriction system</keyword>
<dbReference type="Pfam" id="PF18766">
    <property type="entry name" value="SWI2_SNF2"/>
    <property type="match status" value="1"/>
</dbReference>
<dbReference type="InterPro" id="IPR040980">
    <property type="entry name" value="SWI2_SNF2"/>
</dbReference>
<dbReference type="EMBL" id="CP072801">
    <property type="protein sequence ID" value="QTR45596.1"/>
    <property type="molecule type" value="Genomic_DNA"/>
</dbReference>
<reference evidence="13 14" key="1">
    <citation type="submission" date="2021-04" db="EMBL/GenBank/DDBJ databases">
        <title>Genomics, taxonomy and metabolism of representatives of sulfur bacteria of the genus Thiothrix: Thiothrix fructosivorans QT, Thiothrix unzii A1T and three new species, Thiothrix subterranea sp. nov., Thiothrix litoralis sp. nov. and 'Candidatus Thiothrix anitrata' sp. nov.</title>
        <authorList>
            <person name="Ravin N.V."/>
            <person name="Smolyakov D."/>
            <person name="Rudenko T.S."/>
            <person name="Mardanov A.V."/>
            <person name="Beletsky A.V."/>
            <person name="Markov N.D."/>
            <person name="Fomenkov A.I."/>
            <person name="Roberts R.J."/>
            <person name="Karnachuk O.V."/>
            <person name="Novikov A."/>
            <person name="Grabovich M.Y."/>
        </authorList>
    </citation>
    <scope>NUCLEOTIDE SEQUENCE [LARGE SCALE GENOMIC DNA]</scope>
    <source>
        <strain evidence="13 14">AS</strain>
    </source>
</reference>
<keyword evidence="14" id="KW-1185">Reference proteome</keyword>
<proteinExistence type="inferred from homology"/>
<dbReference type="PANTHER" id="PTHR30195:SF15">
    <property type="entry name" value="TYPE I RESTRICTION ENZYME HINDI ENDONUCLEASE SUBUNIT"/>
    <property type="match status" value="1"/>
</dbReference>
<keyword evidence="8 10" id="KW-0067">ATP-binding</keyword>
<keyword evidence="7 10" id="KW-0378">Hydrolase</keyword>
<evidence type="ECO:0000256" key="10">
    <source>
        <dbReference type="RuleBase" id="RU364115"/>
    </source>
</evidence>
<dbReference type="InterPro" id="IPR027417">
    <property type="entry name" value="P-loop_NTPase"/>
</dbReference>
<dbReference type="Proteomes" id="UP000672039">
    <property type="component" value="Chromosome"/>
</dbReference>
<keyword evidence="3" id="KW-0540">Nuclease</keyword>
<evidence type="ECO:0000256" key="4">
    <source>
        <dbReference type="ARBA" id="ARBA00022741"/>
    </source>
</evidence>
<dbReference type="PANTHER" id="PTHR30195">
    <property type="entry name" value="TYPE I SITE-SPECIFIC DEOXYRIBONUCLEASE PROTEIN SUBUNIT M AND R"/>
    <property type="match status" value="1"/>
</dbReference>
<dbReference type="NCBIfam" id="TIGR00348">
    <property type="entry name" value="hsdR"/>
    <property type="match status" value="1"/>
</dbReference>
<dbReference type="InterPro" id="IPR021810">
    <property type="entry name" value="T1RH-like_C"/>
</dbReference>
<evidence type="ECO:0000256" key="11">
    <source>
        <dbReference type="SAM" id="Coils"/>
    </source>
</evidence>
<dbReference type="SUPFAM" id="SSF52540">
    <property type="entry name" value="P-loop containing nucleoside triphosphate hydrolases"/>
    <property type="match status" value="1"/>
</dbReference>
<keyword evidence="6 13" id="KW-0255">Endonuclease</keyword>
<evidence type="ECO:0000313" key="14">
    <source>
        <dbReference type="Proteomes" id="UP000672039"/>
    </source>
</evidence>
<evidence type="ECO:0000256" key="7">
    <source>
        <dbReference type="ARBA" id="ARBA00022801"/>
    </source>
</evidence>
<evidence type="ECO:0000256" key="8">
    <source>
        <dbReference type="ARBA" id="ARBA00022840"/>
    </source>
</evidence>
<dbReference type="Gene3D" id="3.90.1570.50">
    <property type="match status" value="1"/>
</dbReference>
<evidence type="ECO:0000256" key="1">
    <source>
        <dbReference type="ARBA" id="ARBA00000851"/>
    </source>
</evidence>
<dbReference type="InterPro" id="IPR007409">
    <property type="entry name" value="Restrct_endonuc_type1_HsdR_N"/>
</dbReference>
<comment type="function">
    <text evidence="10">Subunit R is required for both nuclease and ATPase activities, but not for modification.</text>
</comment>
<keyword evidence="9 10" id="KW-0238">DNA-binding</keyword>
<dbReference type="Pfam" id="PF11867">
    <property type="entry name" value="T1RH-like_C"/>
    <property type="match status" value="1"/>
</dbReference>
<dbReference type="RefSeq" id="WP_210221997.1">
    <property type="nucleotide sequence ID" value="NZ_CP072801.1"/>
</dbReference>
<dbReference type="InterPro" id="IPR014001">
    <property type="entry name" value="Helicase_ATP-bd"/>
</dbReference>
<protein>
    <recommendedName>
        <fullName evidence="10">Type I restriction enzyme endonuclease subunit</fullName>
        <shortName evidence="10">R protein</shortName>
        <ecNumber evidence="10">3.1.21.3</ecNumber>
    </recommendedName>
</protein>
<dbReference type="CDD" id="cd18800">
    <property type="entry name" value="SF2_C_EcoR124I-like"/>
    <property type="match status" value="1"/>
</dbReference>
<evidence type="ECO:0000256" key="5">
    <source>
        <dbReference type="ARBA" id="ARBA00022747"/>
    </source>
</evidence>
<organism evidence="13 14">
    <name type="scientific">Thiothrix litoralis</name>
    <dbReference type="NCBI Taxonomy" id="2891210"/>
    <lineage>
        <taxon>Bacteria</taxon>
        <taxon>Pseudomonadati</taxon>
        <taxon>Pseudomonadota</taxon>
        <taxon>Gammaproteobacteria</taxon>
        <taxon>Thiotrichales</taxon>
        <taxon>Thiotrichaceae</taxon>
        <taxon>Thiothrix</taxon>
    </lineage>
</organism>
<evidence type="ECO:0000256" key="6">
    <source>
        <dbReference type="ARBA" id="ARBA00022759"/>
    </source>
</evidence>
<evidence type="ECO:0000313" key="13">
    <source>
        <dbReference type="EMBL" id="QTR45596.1"/>
    </source>
</evidence>
<dbReference type="CDD" id="cd18030">
    <property type="entry name" value="DEXHc_RE_I_HsdR"/>
    <property type="match status" value="1"/>
</dbReference>
<dbReference type="SMART" id="SM00487">
    <property type="entry name" value="DEXDc"/>
    <property type="match status" value="1"/>
</dbReference>
<keyword evidence="11" id="KW-0175">Coiled coil</keyword>
<name>A0ABX7WP40_9GAMM</name>
<evidence type="ECO:0000256" key="2">
    <source>
        <dbReference type="ARBA" id="ARBA00008598"/>
    </source>
</evidence>
<evidence type="ECO:0000256" key="3">
    <source>
        <dbReference type="ARBA" id="ARBA00022722"/>
    </source>
</evidence>
<dbReference type="EC" id="3.1.21.3" evidence="10"/>
<keyword evidence="4 10" id="KW-0547">Nucleotide-binding</keyword>
<comment type="similarity">
    <text evidence="2 10">Belongs to the HsdR family.</text>
</comment>
<dbReference type="CDD" id="cd22332">
    <property type="entry name" value="HsdR_N"/>
    <property type="match status" value="1"/>
</dbReference>